<dbReference type="InterPro" id="IPR027417">
    <property type="entry name" value="P-loop_NTPase"/>
</dbReference>
<evidence type="ECO:0000256" key="3">
    <source>
        <dbReference type="ARBA" id="ARBA00022840"/>
    </source>
</evidence>
<dbReference type="EMBL" id="VDFU01000040">
    <property type="protein sequence ID" value="TNC46189.1"/>
    <property type="molecule type" value="Genomic_DNA"/>
</dbReference>
<comment type="similarity">
    <text evidence="1">Belongs to the TrbE/VirB4 family.</text>
</comment>
<dbReference type="OrthoDB" id="9816422at2"/>
<dbReference type="GO" id="GO:0005524">
    <property type="term" value="F:ATP binding"/>
    <property type="evidence" value="ECO:0007669"/>
    <property type="project" value="UniProtKB-KW"/>
</dbReference>
<dbReference type="InterPro" id="IPR051162">
    <property type="entry name" value="T4SS_component"/>
</dbReference>
<evidence type="ECO:0000313" key="5">
    <source>
        <dbReference type="EMBL" id="TNC46189.1"/>
    </source>
</evidence>
<name>A0A5C4MKQ5_9RHOB</name>
<gene>
    <name evidence="5" type="ORF">FHG66_19350</name>
</gene>
<organism evidence="5 6">
    <name type="scientific">Rubellimicrobium rubrum</name>
    <dbReference type="NCBI Taxonomy" id="2585369"/>
    <lineage>
        <taxon>Bacteria</taxon>
        <taxon>Pseudomonadati</taxon>
        <taxon>Pseudomonadota</taxon>
        <taxon>Alphaproteobacteria</taxon>
        <taxon>Rhodobacterales</taxon>
        <taxon>Roseobacteraceae</taxon>
        <taxon>Rubellimicrobium</taxon>
    </lineage>
</organism>
<dbReference type="PANTHER" id="PTHR30121:SF12">
    <property type="entry name" value="TYPE IV SECRETION SYSTEM PROTEIN CAGE"/>
    <property type="match status" value="1"/>
</dbReference>
<reference evidence="5 6" key="1">
    <citation type="submission" date="2019-06" db="EMBL/GenBank/DDBJ databases">
        <title>YIM 131921 draft genome.</title>
        <authorList>
            <person name="Jiang L."/>
        </authorList>
    </citation>
    <scope>NUCLEOTIDE SEQUENCE [LARGE SCALE GENOMIC DNA]</scope>
    <source>
        <strain evidence="5 6">YIM 131921</strain>
    </source>
</reference>
<accession>A0A5C4MKQ5</accession>
<keyword evidence="2" id="KW-0547">Nucleotide-binding</keyword>
<keyword evidence="6" id="KW-1185">Reference proteome</keyword>
<dbReference type="InterPro" id="IPR003593">
    <property type="entry name" value="AAA+_ATPase"/>
</dbReference>
<protein>
    <submittedName>
        <fullName evidence="5">DUF87 domain-containing protein</fullName>
    </submittedName>
</protein>
<dbReference type="Pfam" id="PF19044">
    <property type="entry name" value="P-loop_TraG"/>
    <property type="match status" value="1"/>
</dbReference>
<proteinExistence type="inferred from homology"/>
<dbReference type="Gene3D" id="3.40.50.300">
    <property type="entry name" value="P-loop containing nucleotide triphosphate hydrolases"/>
    <property type="match status" value="2"/>
</dbReference>
<comment type="caution">
    <text evidence="5">The sequence shown here is derived from an EMBL/GenBank/DDBJ whole genome shotgun (WGS) entry which is preliminary data.</text>
</comment>
<feature type="domain" description="AAA+ ATPase" evidence="4">
    <location>
        <begin position="427"/>
        <end position="697"/>
    </location>
</feature>
<dbReference type="SUPFAM" id="SSF52540">
    <property type="entry name" value="P-loop containing nucleoside triphosphate hydrolases"/>
    <property type="match status" value="1"/>
</dbReference>
<evidence type="ECO:0000259" key="4">
    <source>
        <dbReference type="SMART" id="SM00382"/>
    </source>
</evidence>
<dbReference type="Pfam" id="PF03135">
    <property type="entry name" value="CagE_TrbE_VirB"/>
    <property type="match status" value="1"/>
</dbReference>
<dbReference type="InterPro" id="IPR018145">
    <property type="entry name" value="CagE_TrbE_VirB_cntrl_dom"/>
</dbReference>
<dbReference type="RefSeq" id="WP_139078709.1">
    <property type="nucleotide sequence ID" value="NZ_VDFU01000040.1"/>
</dbReference>
<dbReference type="PANTHER" id="PTHR30121">
    <property type="entry name" value="UNCHARACTERIZED PROTEIN YJGR-RELATED"/>
    <property type="match status" value="1"/>
</dbReference>
<dbReference type="InterPro" id="IPR043964">
    <property type="entry name" value="P-loop_TraG"/>
</dbReference>
<dbReference type="Proteomes" id="UP000305887">
    <property type="component" value="Unassembled WGS sequence"/>
</dbReference>
<sequence length="774" mass="85773">MRPKPRRGDRQLARMLPYVSLVDDVTVRTRGNELFQCVRLGGVNSGTVEDEHLDRTKRLFAQVLAQVGTGYAVYVHKVSKAVRHELRPMEGADFAAAVDGRWRTHLDRLGLRDRALTLTVMKRPALGSKVPFFSAKSAETLKHETALALRKLNEVVGFILSSFGEMRPRRLTASSGELLGFLGALNTGQEHPIAPGSRYGFLAEDVANTRVTFKGARFVLSEGLVGHRYGTTFAIKTYPATTEVGLFDGLNLPVDMVVTHSFTPINSNLMAERIKRQKRLMRASQDGATSLLLELDEAHDDLEARRLIFGDHHMTVTLVSPSLAELDELASEVRNIAASRGVMLVNEAFAAQTHYFAQAPGNALMRSRKAAITNRNFADLAAFHRTPLGKPARETPWGTPLTMFPTPERSGFWFSCHEGGAPSREPTSGHTLILGRSGSGKSVLAAFLMTMARRAEARIVVFDYRGGMEMAVRALGGSYAAIKAGQPTSLNPLWLETDERGQAWLADWLVALLSREGRPLSPVQTNRITEVVRQNAEAPPHLRNWTDLASLFASADDGGDLHERIQEWTETGRYGWIFGQTRADTFSLEGEVVGFDLTGILDSESERERMAVLSYLFRRVERLIEDRRPTVIVVDEAWKALDTSYFAERLSNWLVTARKQNAAVVMMTQYASQLERTRTGRTIVEAVPTQVLLPNLRARASDYEMLGLNDKELALLLETGPGARLGLVRDDRGSTLIDADLSALGPLLTVLGGLDKGESLAGPDWRTRRDFWRL</sequence>
<dbReference type="AlphaFoldDB" id="A0A5C4MKQ5"/>
<keyword evidence="3" id="KW-0067">ATP-binding</keyword>
<evidence type="ECO:0000313" key="6">
    <source>
        <dbReference type="Proteomes" id="UP000305887"/>
    </source>
</evidence>
<evidence type="ECO:0000256" key="2">
    <source>
        <dbReference type="ARBA" id="ARBA00022741"/>
    </source>
</evidence>
<evidence type="ECO:0000256" key="1">
    <source>
        <dbReference type="ARBA" id="ARBA00006512"/>
    </source>
</evidence>
<dbReference type="SMART" id="SM00382">
    <property type="entry name" value="AAA"/>
    <property type="match status" value="1"/>
</dbReference>